<reference evidence="1 2" key="1">
    <citation type="submission" date="2019-06" db="EMBL/GenBank/DDBJ databases">
        <title>Lysobacter alkalisoli sp. nov. isolated from saline-alkali soil.</title>
        <authorList>
            <person name="Sun J.-Q."/>
            <person name="Xu L."/>
        </authorList>
    </citation>
    <scope>NUCLEOTIDE SEQUENCE [LARGE SCALE GENOMIC DNA]</scope>
    <source>
        <strain evidence="1 2">SJ-36</strain>
    </source>
</reference>
<protein>
    <submittedName>
        <fullName evidence="1">Uncharacterized protein</fullName>
    </submittedName>
</protein>
<dbReference type="Proteomes" id="UP000317199">
    <property type="component" value="Chromosome"/>
</dbReference>
<evidence type="ECO:0000313" key="2">
    <source>
        <dbReference type="Proteomes" id="UP000317199"/>
    </source>
</evidence>
<keyword evidence="2" id="KW-1185">Reference proteome</keyword>
<sequence>MDWVRRTTGDKAFTLAQAQREDLRAYLVPTWDWDLEEGEDFVAQHWQHFFAQALEDWELDRSRWPKQRTPAMFRGWFEVTVCCGVLDLGGHPGQED</sequence>
<dbReference type="OrthoDB" id="5737962at2"/>
<dbReference type="EMBL" id="CP041242">
    <property type="protein sequence ID" value="QDH70170.1"/>
    <property type="molecule type" value="Genomic_DNA"/>
</dbReference>
<gene>
    <name evidence="1" type="ORF">FKV23_08720</name>
</gene>
<organism evidence="1 2">
    <name type="scientific">Marilutibacter alkalisoli</name>
    <dbReference type="NCBI Taxonomy" id="2591633"/>
    <lineage>
        <taxon>Bacteria</taxon>
        <taxon>Pseudomonadati</taxon>
        <taxon>Pseudomonadota</taxon>
        <taxon>Gammaproteobacteria</taxon>
        <taxon>Lysobacterales</taxon>
        <taxon>Lysobacteraceae</taxon>
        <taxon>Marilutibacter</taxon>
    </lineage>
</organism>
<evidence type="ECO:0000313" key="1">
    <source>
        <dbReference type="EMBL" id="QDH70170.1"/>
    </source>
</evidence>
<proteinExistence type="predicted"/>
<dbReference type="KEGG" id="lyj:FKV23_08720"/>
<name>A0A514BS29_9GAMM</name>
<accession>A0A514BS29</accession>
<dbReference type="AlphaFoldDB" id="A0A514BS29"/>